<sequence length="313" mass="33014">MSHLLDAALAAAARGWHVFPLRPHDKRPAFPDHTAATCRRTDPRCVGGHQGWEQRATTDPDRIRRAWSARPYNVGIACGPSGLLVVDLDQPKAGKPRPAVWTDRGATCGADVFALICADAGHPVPDHTRTVYTTGGGTHLYFHQPPGVGLRNTNSDNGGGLGWLIDTRGHGGYVVAPGCVVDGKPYTLARDGDPGDLPDWLVARLRPAPLPPPGPVRVQLAAGGDRKGRYVAAAVRRQLTHLAGAAQGQRNTALYVSAVAFGQLVAGGALAEHDARVLLEDAAGQLRLSQAESVRTIASGMRAGAKRPRQVAA</sequence>
<reference evidence="2" key="2">
    <citation type="submission" date="2020-09" db="EMBL/GenBank/DDBJ databases">
        <authorList>
            <person name="Sun Q."/>
            <person name="Ohkuma M."/>
        </authorList>
    </citation>
    <scope>NUCLEOTIDE SEQUENCE</scope>
    <source>
        <strain evidence="2">JCM 3091</strain>
    </source>
</reference>
<reference evidence="2" key="1">
    <citation type="journal article" date="2014" name="Int. J. Syst. Evol. Microbiol.">
        <title>Complete genome sequence of Corynebacterium casei LMG S-19264T (=DSM 44701T), isolated from a smear-ripened cheese.</title>
        <authorList>
            <consortium name="US DOE Joint Genome Institute (JGI-PGF)"/>
            <person name="Walter F."/>
            <person name="Albersmeier A."/>
            <person name="Kalinowski J."/>
            <person name="Ruckert C."/>
        </authorList>
    </citation>
    <scope>NUCLEOTIDE SEQUENCE</scope>
    <source>
        <strain evidence="2">JCM 3091</strain>
    </source>
</reference>
<proteinExistence type="predicted"/>
<dbReference type="SMART" id="SM00943">
    <property type="entry name" value="Prim-Pol"/>
    <property type="match status" value="1"/>
</dbReference>
<dbReference type="Proteomes" id="UP000662200">
    <property type="component" value="Unassembled WGS sequence"/>
</dbReference>
<accession>A0A8J3FKB4</accession>
<dbReference type="AlphaFoldDB" id="A0A8J3FKB4"/>
<dbReference type="EMBL" id="BMQC01000008">
    <property type="protein sequence ID" value="GGK32528.1"/>
    <property type="molecule type" value="Genomic_DNA"/>
</dbReference>
<evidence type="ECO:0000259" key="1">
    <source>
        <dbReference type="SMART" id="SM00943"/>
    </source>
</evidence>
<organism evidence="2 3">
    <name type="scientific">Pilimelia terevasa</name>
    <dbReference type="NCBI Taxonomy" id="53372"/>
    <lineage>
        <taxon>Bacteria</taxon>
        <taxon>Bacillati</taxon>
        <taxon>Actinomycetota</taxon>
        <taxon>Actinomycetes</taxon>
        <taxon>Micromonosporales</taxon>
        <taxon>Micromonosporaceae</taxon>
        <taxon>Pilimelia</taxon>
    </lineage>
</organism>
<comment type="caution">
    <text evidence="2">The sequence shown here is derived from an EMBL/GenBank/DDBJ whole genome shotgun (WGS) entry which is preliminary data.</text>
</comment>
<keyword evidence="3" id="KW-1185">Reference proteome</keyword>
<dbReference type="CDD" id="cd04859">
    <property type="entry name" value="Prim_Pol"/>
    <property type="match status" value="1"/>
</dbReference>
<evidence type="ECO:0000313" key="3">
    <source>
        <dbReference type="Proteomes" id="UP000662200"/>
    </source>
</evidence>
<gene>
    <name evidence="2" type="ORF">GCM10010124_26650</name>
</gene>
<dbReference type="SUPFAM" id="SSF56747">
    <property type="entry name" value="Prim-pol domain"/>
    <property type="match status" value="1"/>
</dbReference>
<name>A0A8J3FKB4_9ACTN</name>
<feature type="domain" description="DNA primase/polymerase bifunctional N-terminal" evidence="1">
    <location>
        <begin position="8"/>
        <end position="201"/>
    </location>
</feature>
<evidence type="ECO:0000313" key="2">
    <source>
        <dbReference type="EMBL" id="GGK32528.1"/>
    </source>
</evidence>
<protein>
    <recommendedName>
        <fullName evidence="1">DNA primase/polymerase bifunctional N-terminal domain-containing protein</fullName>
    </recommendedName>
</protein>
<dbReference type="Pfam" id="PF09250">
    <property type="entry name" value="Prim-Pol"/>
    <property type="match status" value="1"/>
</dbReference>
<dbReference type="InterPro" id="IPR015330">
    <property type="entry name" value="DNA_primase/pol_bifunc_N"/>
</dbReference>
<dbReference type="RefSeq" id="WP_189114611.1">
    <property type="nucleotide sequence ID" value="NZ_BMQC01000008.1"/>
</dbReference>